<dbReference type="InterPro" id="IPR014047">
    <property type="entry name" value="Chr_Tranpt_l_chain"/>
</dbReference>
<dbReference type="InterPro" id="IPR003370">
    <property type="entry name" value="Chromate_transpt"/>
</dbReference>
<comment type="similarity">
    <text evidence="2">Belongs to the chromate ion transporter (CHR) (TC 2.A.51) family.</text>
</comment>
<accession>A0A843YCT5</accession>
<comment type="caution">
    <text evidence="8">The sequence shown here is derived from an EMBL/GenBank/DDBJ whole genome shotgun (WGS) entry which is preliminary data.</text>
</comment>
<keyword evidence="9" id="KW-1185">Reference proteome</keyword>
<feature type="transmembrane region" description="Helical" evidence="7">
    <location>
        <begin position="341"/>
        <end position="363"/>
    </location>
</feature>
<reference evidence="8 9" key="1">
    <citation type="submission" date="2019-10" db="EMBL/GenBank/DDBJ databases">
        <title>Epibacterium sp. nov., isolated from seawater.</title>
        <authorList>
            <person name="Zhang X."/>
            <person name="Li N."/>
        </authorList>
    </citation>
    <scope>NUCLEOTIDE SEQUENCE [LARGE SCALE GENOMIC DNA]</scope>
    <source>
        <strain evidence="8 9">SM1979</strain>
    </source>
</reference>
<protein>
    <submittedName>
        <fullName evidence="8">Chromate efflux transporter</fullName>
    </submittedName>
</protein>
<dbReference type="PIRSF" id="PIRSF004810">
    <property type="entry name" value="ChrA"/>
    <property type="match status" value="1"/>
</dbReference>
<dbReference type="RefSeq" id="WP_153214189.1">
    <property type="nucleotide sequence ID" value="NZ_WIBF01000001.1"/>
</dbReference>
<feature type="transmembrane region" description="Helical" evidence="7">
    <location>
        <begin position="408"/>
        <end position="426"/>
    </location>
</feature>
<evidence type="ECO:0000256" key="6">
    <source>
        <dbReference type="ARBA" id="ARBA00023136"/>
    </source>
</evidence>
<name>A0A843YCT5_9RHOB</name>
<organism evidence="8 9">
    <name type="scientific">Tritonibacter litoralis</name>
    <dbReference type="NCBI Taxonomy" id="2662264"/>
    <lineage>
        <taxon>Bacteria</taxon>
        <taxon>Pseudomonadati</taxon>
        <taxon>Pseudomonadota</taxon>
        <taxon>Alphaproteobacteria</taxon>
        <taxon>Rhodobacterales</taxon>
        <taxon>Paracoccaceae</taxon>
        <taxon>Tritonibacter</taxon>
    </lineage>
</organism>
<evidence type="ECO:0000256" key="3">
    <source>
        <dbReference type="ARBA" id="ARBA00022475"/>
    </source>
</evidence>
<feature type="transmembrane region" description="Helical" evidence="7">
    <location>
        <begin position="136"/>
        <end position="155"/>
    </location>
</feature>
<keyword evidence="4 7" id="KW-0812">Transmembrane</keyword>
<feature type="transmembrane region" description="Helical" evidence="7">
    <location>
        <begin position="227"/>
        <end position="246"/>
    </location>
</feature>
<feature type="transmembrane region" description="Helical" evidence="7">
    <location>
        <begin position="298"/>
        <end position="321"/>
    </location>
</feature>
<feature type="transmembrane region" description="Helical" evidence="7">
    <location>
        <begin position="77"/>
        <end position="101"/>
    </location>
</feature>
<evidence type="ECO:0000256" key="4">
    <source>
        <dbReference type="ARBA" id="ARBA00022692"/>
    </source>
</evidence>
<dbReference type="AlphaFoldDB" id="A0A843YCT5"/>
<gene>
    <name evidence="8" type="primary">chrA</name>
    <name evidence="8" type="ORF">GFB49_02390</name>
</gene>
<evidence type="ECO:0000256" key="2">
    <source>
        <dbReference type="ARBA" id="ARBA00005262"/>
    </source>
</evidence>
<keyword evidence="6 7" id="KW-0472">Membrane</keyword>
<evidence type="ECO:0000313" key="9">
    <source>
        <dbReference type="Proteomes" id="UP000444174"/>
    </source>
</evidence>
<evidence type="ECO:0000313" key="8">
    <source>
        <dbReference type="EMBL" id="MQQ07294.1"/>
    </source>
</evidence>
<comment type="subcellular location">
    <subcellularLocation>
        <location evidence="1">Cell membrane</location>
        <topology evidence="1">Multi-pass membrane protein</topology>
    </subcellularLocation>
</comment>
<sequence>MSPHFSELLRVFGRIGLLSFGGPAAQIALMHQELVEKRPWLSEDQFLRGLSFCMLLPGPEAMQLATYAGWRLRGTWGGVLAGALFVLPGAVVIALLLWLYVTFGNQPLVAAGFIGIKAAVITIVFKALWGLSQKALHRPLDGVFSLFGFVALFFLDLPFPAVILVAATIGAALPALFSINGTTPATTPPRSRTPISGHLGQIALWAGLWLIPLIALSALGAPFLADIGWFFAKLAVVTFGGAYAVLSYMTQTVVQDQGWISSGQMVDALGLAETTPGPLILVTQFVAMLAGQTAGTAATALAAGAIALWATFIPCFLWIFAAAPYVEQLTTIPRLNAALKAITATVVGVILNLSLWFALSILFDQHHRIDTGLFRFDFPEWTRINLLSLTLVILAPLTFKALRGNLFLLLPVMAALAIAAQQLPFLSQTTG</sequence>
<dbReference type="Proteomes" id="UP000444174">
    <property type="component" value="Unassembled WGS sequence"/>
</dbReference>
<dbReference type="PANTHER" id="PTHR33567">
    <property type="entry name" value="CHROMATE ION TRANSPORTER (EUROFUNG)"/>
    <property type="match status" value="1"/>
</dbReference>
<evidence type="ECO:0000256" key="7">
    <source>
        <dbReference type="SAM" id="Phobius"/>
    </source>
</evidence>
<evidence type="ECO:0000256" key="5">
    <source>
        <dbReference type="ARBA" id="ARBA00022989"/>
    </source>
</evidence>
<proteinExistence type="inferred from homology"/>
<dbReference type="NCBIfam" id="TIGR00937">
    <property type="entry name" value="2A51"/>
    <property type="match status" value="1"/>
</dbReference>
<dbReference type="GO" id="GO:0015109">
    <property type="term" value="F:chromate transmembrane transporter activity"/>
    <property type="evidence" value="ECO:0007669"/>
    <property type="project" value="InterPro"/>
</dbReference>
<dbReference type="EMBL" id="WIBF01000001">
    <property type="protein sequence ID" value="MQQ07294.1"/>
    <property type="molecule type" value="Genomic_DNA"/>
</dbReference>
<keyword evidence="3" id="KW-1003">Cell membrane</keyword>
<feature type="transmembrane region" description="Helical" evidence="7">
    <location>
        <begin position="107"/>
        <end position="129"/>
    </location>
</feature>
<dbReference type="GO" id="GO:0005886">
    <property type="term" value="C:plasma membrane"/>
    <property type="evidence" value="ECO:0007669"/>
    <property type="project" value="UniProtKB-SubCell"/>
</dbReference>
<dbReference type="Pfam" id="PF02417">
    <property type="entry name" value="Chromate_transp"/>
    <property type="match status" value="2"/>
</dbReference>
<keyword evidence="5 7" id="KW-1133">Transmembrane helix</keyword>
<evidence type="ECO:0000256" key="1">
    <source>
        <dbReference type="ARBA" id="ARBA00004651"/>
    </source>
</evidence>
<feature type="transmembrane region" description="Helical" evidence="7">
    <location>
        <begin position="202"/>
        <end position="221"/>
    </location>
</feature>
<dbReference type="PANTHER" id="PTHR33567:SF3">
    <property type="entry name" value="CHROMATE ION TRANSPORTER (EUROFUNG)"/>
    <property type="match status" value="1"/>
</dbReference>